<dbReference type="AlphaFoldDB" id="A0A3B1B6P4"/>
<accession>A0A3B1B6P4</accession>
<evidence type="ECO:0000313" key="1">
    <source>
        <dbReference type="EMBL" id="VAX01985.1"/>
    </source>
</evidence>
<sequence>MSISDSYFSRSKPAQLLNNWLHPFKYSATIMLNKESLNIEWTQRAENELLKRKSAIVIELQLYFACMVRKRLLFHNETDLAHSNVNKSFAVCFRTVQSNVCAPSSQPKQQANQTELTSQAALKMHPTKLQFDYENDNWCGEYLL</sequence>
<name>A0A3B1B6P4_9ZZZZ</name>
<gene>
    <name evidence="1" type="ORF">MNBD_GAMMA22-2592</name>
</gene>
<protein>
    <submittedName>
        <fullName evidence="1">Uncharacterized protein</fullName>
    </submittedName>
</protein>
<proteinExistence type="predicted"/>
<dbReference type="EMBL" id="UOFS01000051">
    <property type="protein sequence ID" value="VAX01985.1"/>
    <property type="molecule type" value="Genomic_DNA"/>
</dbReference>
<reference evidence="1" key="1">
    <citation type="submission" date="2018-06" db="EMBL/GenBank/DDBJ databases">
        <authorList>
            <person name="Zhirakovskaya E."/>
        </authorList>
    </citation>
    <scope>NUCLEOTIDE SEQUENCE</scope>
</reference>
<organism evidence="1">
    <name type="scientific">hydrothermal vent metagenome</name>
    <dbReference type="NCBI Taxonomy" id="652676"/>
    <lineage>
        <taxon>unclassified sequences</taxon>
        <taxon>metagenomes</taxon>
        <taxon>ecological metagenomes</taxon>
    </lineage>
</organism>